<keyword evidence="3" id="KW-0547">Nucleotide-binding</keyword>
<dbReference type="EMBL" id="JAAMPC010000002">
    <property type="protein sequence ID" value="KAG2328421.1"/>
    <property type="molecule type" value="Genomic_DNA"/>
</dbReference>
<evidence type="ECO:0000256" key="4">
    <source>
        <dbReference type="ARBA" id="ARBA00022840"/>
    </source>
</evidence>
<comment type="caution">
    <text evidence="5">The sequence shown here is derived from an EMBL/GenBank/DDBJ whole genome shotgun (WGS) entry which is preliminary data.</text>
</comment>
<dbReference type="Proteomes" id="UP000886595">
    <property type="component" value="Unassembled WGS sequence"/>
</dbReference>
<keyword evidence="1" id="KW-0554">One-carbon metabolism</keyword>
<evidence type="ECO:0000313" key="5">
    <source>
        <dbReference type="EMBL" id="KAG2328421.1"/>
    </source>
</evidence>
<evidence type="ECO:0000256" key="3">
    <source>
        <dbReference type="ARBA" id="ARBA00022741"/>
    </source>
</evidence>
<evidence type="ECO:0000313" key="6">
    <source>
        <dbReference type="Proteomes" id="UP000886595"/>
    </source>
</evidence>
<evidence type="ECO:0000256" key="2">
    <source>
        <dbReference type="ARBA" id="ARBA00022598"/>
    </source>
</evidence>
<keyword evidence="2" id="KW-0436">Ligase</keyword>
<accession>A0A8X7WF93</accession>
<dbReference type="AlphaFoldDB" id="A0A8X7WF93"/>
<dbReference type="GO" id="GO:0005524">
    <property type="term" value="F:ATP binding"/>
    <property type="evidence" value="ECO:0007669"/>
    <property type="project" value="UniProtKB-KW"/>
</dbReference>
<protein>
    <submittedName>
        <fullName evidence="5">Uncharacterized protein</fullName>
    </submittedName>
</protein>
<evidence type="ECO:0000256" key="1">
    <source>
        <dbReference type="ARBA" id="ARBA00022563"/>
    </source>
</evidence>
<dbReference type="InterPro" id="IPR000559">
    <property type="entry name" value="Formate_THF_ligase"/>
</dbReference>
<dbReference type="Gene3D" id="3.30.1510.10">
    <property type="entry name" value="Domain 2, N(10)-formyltetrahydrofolate synthetase"/>
    <property type="match status" value="1"/>
</dbReference>
<keyword evidence="4" id="KW-0067">ATP-binding</keyword>
<proteinExistence type="predicted"/>
<dbReference type="Pfam" id="PF01268">
    <property type="entry name" value="FTHFS"/>
    <property type="match status" value="1"/>
</dbReference>
<dbReference type="GO" id="GO:0004329">
    <property type="term" value="F:formate-tetrahydrofolate ligase activity"/>
    <property type="evidence" value="ECO:0007669"/>
    <property type="project" value="InterPro"/>
</dbReference>
<dbReference type="Gene3D" id="3.40.50.300">
    <property type="entry name" value="P-loop containing nucleotide triphosphate hydrolases"/>
    <property type="match status" value="1"/>
</dbReference>
<sequence>MVIGNSKAGEPITADDLGVGGALTVLMKDAIHPTLMQTLEGTPVLVHAGPFANRQRKLGFRRKLHQFIGKGGINTEDQMKS</sequence>
<dbReference type="FunFam" id="3.40.50.300:FF:005626">
    <property type="entry name" value="Predicted protein"/>
    <property type="match status" value="1"/>
</dbReference>
<organism evidence="5 6">
    <name type="scientific">Brassica carinata</name>
    <name type="common">Ethiopian mustard</name>
    <name type="synonym">Abyssinian cabbage</name>
    <dbReference type="NCBI Taxonomy" id="52824"/>
    <lineage>
        <taxon>Eukaryota</taxon>
        <taxon>Viridiplantae</taxon>
        <taxon>Streptophyta</taxon>
        <taxon>Embryophyta</taxon>
        <taxon>Tracheophyta</taxon>
        <taxon>Spermatophyta</taxon>
        <taxon>Magnoliopsida</taxon>
        <taxon>eudicotyledons</taxon>
        <taxon>Gunneridae</taxon>
        <taxon>Pentapetalae</taxon>
        <taxon>rosids</taxon>
        <taxon>malvids</taxon>
        <taxon>Brassicales</taxon>
        <taxon>Brassicaceae</taxon>
        <taxon>Brassiceae</taxon>
        <taxon>Brassica</taxon>
    </lineage>
</organism>
<keyword evidence="6" id="KW-1185">Reference proteome</keyword>
<reference evidence="5 6" key="1">
    <citation type="submission" date="2020-02" db="EMBL/GenBank/DDBJ databases">
        <authorList>
            <person name="Ma Q."/>
            <person name="Huang Y."/>
            <person name="Song X."/>
            <person name="Pei D."/>
        </authorList>
    </citation>
    <scope>NUCLEOTIDE SEQUENCE [LARGE SCALE GENOMIC DNA]</scope>
    <source>
        <strain evidence="5">Sxm20200214</strain>
        <tissue evidence="5">Leaf</tissue>
    </source>
</reference>
<dbReference type="SUPFAM" id="SSF52540">
    <property type="entry name" value="P-loop containing nucleoside triphosphate hydrolases"/>
    <property type="match status" value="1"/>
</dbReference>
<dbReference type="GO" id="GO:0006730">
    <property type="term" value="P:one-carbon metabolic process"/>
    <property type="evidence" value="ECO:0007669"/>
    <property type="project" value="UniProtKB-KW"/>
</dbReference>
<name>A0A8X7WF93_BRACI</name>
<gene>
    <name evidence="5" type="ORF">Bca52824_011149</name>
</gene>
<dbReference type="OrthoDB" id="1845775at2759"/>
<dbReference type="InterPro" id="IPR027417">
    <property type="entry name" value="P-loop_NTPase"/>
</dbReference>